<gene>
    <name evidence="5" type="ORF">KHLLAP_LOCUS4081</name>
</gene>
<keyword evidence="1" id="KW-0413">Isomerase</keyword>
<evidence type="ECO:0000256" key="1">
    <source>
        <dbReference type="ARBA" id="ARBA00023235"/>
    </source>
</evidence>
<name>A0AAI8YG81_9PEZI</name>
<dbReference type="InterPro" id="IPR056402">
    <property type="entry name" value="DA_N"/>
</dbReference>
<evidence type="ECO:0000313" key="5">
    <source>
        <dbReference type="EMBL" id="CAJ2503613.1"/>
    </source>
</evidence>
<dbReference type="AlphaFoldDB" id="A0AAI8YG81"/>
<comment type="similarity">
    <text evidence="2">Belongs to the Diels-Alderase family.</text>
</comment>
<dbReference type="InterPro" id="IPR054499">
    <property type="entry name" value="DA_C"/>
</dbReference>
<evidence type="ECO:0000313" key="6">
    <source>
        <dbReference type="Proteomes" id="UP001295740"/>
    </source>
</evidence>
<dbReference type="EMBL" id="CAUWAG010000006">
    <property type="protein sequence ID" value="CAJ2503613.1"/>
    <property type="molecule type" value="Genomic_DNA"/>
</dbReference>
<evidence type="ECO:0000259" key="4">
    <source>
        <dbReference type="Pfam" id="PF24137"/>
    </source>
</evidence>
<dbReference type="GO" id="GO:0016853">
    <property type="term" value="F:isomerase activity"/>
    <property type="evidence" value="ECO:0007669"/>
    <property type="project" value="UniProtKB-KW"/>
</dbReference>
<sequence>MNSTAGEQWEFDGISNDGTRVFVFGFYRDPNYSFFGTGNLRLYAEFASSNGSRYAVVEYAEESTVEWCPDRGTRGVWRGPNWVYTFETNTDMSLTTITMDDPEAKATITMQSIALVQYADNRAWPDEQGNPLTVPHFYWIEPVPVADLTLEAVIMGEAMTWEGMGGPERLWGAFNWFTCLKSMMAIRLHVGPFALSLVEFGSHRQRGLTVPSVLLVLEGQKMFESRSTELSLVDDFFQVRKIYNGPGATTQTLEDKVTGIELILTSPSRKQSCRFVVTHKIFAFEYVLGEGRGGTAYAGTAEGGLLGSMLWGGPAFTEVLKFPKFSMLLRDNYA</sequence>
<reference evidence="5" key="1">
    <citation type="submission" date="2023-10" db="EMBL/GenBank/DDBJ databases">
        <authorList>
            <person name="Hackl T."/>
        </authorList>
    </citation>
    <scope>NUCLEOTIDE SEQUENCE</scope>
</reference>
<comment type="caution">
    <text evidence="5">The sequence shown here is derived from an EMBL/GenBank/DDBJ whole genome shotgun (WGS) entry which is preliminary data.</text>
</comment>
<keyword evidence="6" id="KW-1185">Reference proteome</keyword>
<evidence type="ECO:0000256" key="2">
    <source>
        <dbReference type="ARBA" id="ARBA00046325"/>
    </source>
</evidence>
<evidence type="ECO:0000259" key="3">
    <source>
        <dbReference type="Pfam" id="PF22903"/>
    </source>
</evidence>
<proteinExistence type="inferred from homology"/>
<feature type="domain" description="Diels-Alderase C-terminal" evidence="3">
    <location>
        <begin position="175"/>
        <end position="317"/>
    </location>
</feature>
<dbReference type="Proteomes" id="UP001295740">
    <property type="component" value="Unassembled WGS sequence"/>
</dbReference>
<dbReference type="Pfam" id="PF24137">
    <property type="entry name" value="DA_N"/>
    <property type="match status" value="1"/>
</dbReference>
<protein>
    <submittedName>
        <fullName evidence="5">Uu.00g110070.m01.CDS01</fullName>
    </submittedName>
</protein>
<accession>A0AAI8YG81</accession>
<organism evidence="5 6">
    <name type="scientific">Anthostomella pinea</name>
    <dbReference type="NCBI Taxonomy" id="933095"/>
    <lineage>
        <taxon>Eukaryota</taxon>
        <taxon>Fungi</taxon>
        <taxon>Dikarya</taxon>
        <taxon>Ascomycota</taxon>
        <taxon>Pezizomycotina</taxon>
        <taxon>Sordariomycetes</taxon>
        <taxon>Xylariomycetidae</taxon>
        <taxon>Xylariales</taxon>
        <taxon>Xylariaceae</taxon>
        <taxon>Anthostomella</taxon>
    </lineage>
</organism>
<feature type="domain" description="Diels-Alderase N-terminal" evidence="4">
    <location>
        <begin position="2"/>
        <end position="171"/>
    </location>
</feature>
<dbReference type="Pfam" id="PF22903">
    <property type="entry name" value="DA_C"/>
    <property type="match status" value="1"/>
</dbReference>